<reference evidence="1 2" key="1">
    <citation type="submission" date="2024-08" db="EMBL/GenBank/DDBJ databases">
        <authorList>
            <person name="Cucini C."/>
            <person name="Frati F."/>
        </authorList>
    </citation>
    <scope>NUCLEOTIDE SEQUENCE [LARGE SCALE GENOMIC DNA]</scope>
</reference>
<sequence length="104" mass="11887">MENLLEKFGVNPEEQPLIEKNESIKLRLGSTKYLKKQQARFIDAGGLEQLVKLEIQSNGRVSKAFQLYLPTGNETYKMADDLYACAVDKYLVDATPTQVNQYKR</sequence>
<keyword evidence="2" id="KW-1185">Reference proteome</keyword>
<evidence type="ECO:0000313" key="1">
    <source>
        <dbReference type="EMBL" id="CAL8112185.1"/>
    </source>
</evidence>
<protein>
    <submittedName>
        <fullName evidence="1">Uncharacterized protein</fullName>
    </submittedName>
</protein>
<dbReference type="EMBL" id="CAXLJM020000048">
    <property type="protein sequence ID" value="CAL8112185.1"/>
    <property type="molecule type" value="Genomic_DNA"/>
</dbReference>
<organism evidence="1 2">
    <name type="scientific">Orchesella dallaii</name>
    <dbReference type="NCBI Taxonomy" id="48710"/>
    <lineage>
        <taxon>Eukaryota</taxon>
        <taxon>Metazoa</taxon>
        <taxon>Ecdysozoa</taxon>
        <taxon>Arthropoda</taxon>
        <taxon>Hexapoda</taxon>
        <taxon>Collembola</taxon>
        <taxon>Entomobryomorpha</taxon>
        <taxon>Entomobryoidea</taxon>
        <taxon>Orchesellidae</taxon>
        <taxon>Orchesellinae</taxon>
        <taxon>Orchesella</taxon>
    </lineage>
</organism>
<proteinExistence type="predicted"/>
<name>A0ABP1QV63_9HEXA</name>
<dbReference type="Proteomes" id="UP001642540">
    <property type="component" value="Unassembled WGS sequence"/>
</dbReference>
<accession>A0ABP1QV63</accession>
<gene>
    <name evidence="1" type="ORF">ODALV1_LOCUS15527</name>
</gene>
<evidence type="ECO:0000313" key="2">
    <source>
        <dbReference type="Proteomes" id="UP001642540"/>
    </source>
</evidence>
<comment type="caution">
    <text evidence="1">The sequence shown here is derived from an EMBL/GenBank/DDBJ whole genome shotgun (WGS) entry which is preliminary data.</text>
</comment>